<sequence length="92" mass="10154">MKHKANVLAVAFPEPPSQSQPFQPVGLADQIGKPPIQPRDNRKSWILPVVMLSNTKKSFSAQTILDEMKGVESLKTLREALEERAANDKTGT</sequence>
<evidence type="ECO:0000313" key="2">
    <source>
        <dbReference type="Proteomes" id="UP000319142"/>
    </source>
</evidence>
<reference evidence="1 2" key="1">
    <citation type="submission" date="2019-07" db="EMBL/GenBank/DDBJ databases">
        <title>The pathways for chlorine oxyanion respiration interact through the shared metabolite chlorate.</title>
        <authorList>
            <person name="Barnum T.P."/>
            <person name="Cheng Y."/>
            <person name="Hill K.A."/>
            <person name="Lucas L.N."/>
            <person name="Carlson H.K."/>
            <person name="Coates J.D."/>
        </authorList>
    </citation>
    <scope>NUCLEOTIDE SEQUENCE [LARGE SCALE GENOMIC DNA]</scope>
    <source>
        <strain evidence="1">UCB</strain>
    </source>
</reference>
<dbReference type="Proteomes" id="UP000319142">
    <property type="component" value="Unassembled WGS sequence"/>
</dbReference>
<protein>
    <submittedName>
        <fullName evidence="1">Uncharacterized protein</fullName>
    </submittedName>
</protein>
<comment type="caution">
    <text evidence="1">The sequence shown here is derived from an EMBL/GenBank/DDBJ whole genome shotgun (WGS) entry which is preliminary data.</text>
</comment>
<proteinExistence type="predicted"/>
<dbReference type="AlphaFoldDB" id="A0A558B3D4"/>
<name>A0A558B3D4_9GAMM</name>
<evidence type="ECO:0000313" key="1">
    <source>
        <dbReference type="EMBL" id="TVT31022.1"/>
    </source>
</evidence>
<gene>
    <name evidence="1" type="ORF">FHK81_15765</name>
</gene>
<organism evidence="1 2">
    <name type="scientific">Marinobacter vinifirmus</name>
    <dbReference type="NCBI Taxonomy" id="355591"/>
    <lineage>
        <taxon>Bacteria</taxon>
        <taxon>Pseudomonadati</taxon>
        <taxon>Pseudomonadota</taxon>
        <taxon>Gammaproteobacteria</taxon>
        <taxon>Pseudomonadales</taxon>
        <taxon>Marinobacteraceae</taxon>
        <taxon>Marinobacter</taxon>
    </lineage>
</organism>
<dbReference type="RefSeq" id="WP_273134867.1">
    <property type="nucleotide sequence ID" value="NZ_VMRX01000049.1"/>
</dbReference>
<accession>A0A558B3D4</accession>
<dbReference type="EMBL" id="VMRX01000049">
    <property type="protein sequence ID" value="TVT31022.1"/>
    <property type="molecule type" value="Genomic_DNA"/>
</dbReference>